<keyword evidence="2" id="KW-0328">Glycosyltransferase</keyword>
<evidence type="ECO:0000259" key="4">
    <source>
        <dbReference type="Pfam" id="PF00535"/>
    </source>
</evidence>
<comment type="caution">
    <text evidence="5">The sequence shown here is derived from an EMBL/GenBank/DDBJ whole genome shotgun (WGS) entry which is preliminary data.</text>
</comment>
<gene>
    <name evidence="5" type="ORF">AAW01_10495</name>
</gene>
<dbReference type="PANTHER" id="PTHR43685">
    <property type="entry name" value="GLYCOSYLTRANSFERASE"/>
    <property type="match status" value="1"/>
</dbReference>
<protein>
    <submittedName>
        <fullName evidence="5">Glycosyl transferase family 2</fullName>
    </submittedName>
</protein>
<name>A0A0G9MRD7_9SPHN</name>
<dbReference type="PANTHER" id="PTHR43685:SF5">
    <property type="entry name" value="GLYCOSYLTRANSFERASE EPSE-RELATED"/>
    <property type="match status" value="1"/>
</dbReference>
<proteinExistence type="inferred from homology"/>
<reference evidence="5 6" key="1">
    <citation type="submission" date="2015-04" db="EMBL/GenBank/DDBJ databases">
        <title>The draft genome sequence of Erythrobacr gangjinensis K7-2.</title>
        <authorList>
            <person name="Zhuang L."/>
            <person name="Liu Y."/>
            <person name="Shao Z."/>
        </authorList>
    </citation>
    <scope>NUCLEOTIDE SEQUENCE [LARGE SCALE GENOMIC DNA]</scope>
    <source>
        <strain evidence="5 6">K7-2</strain>
    </source>
</reference>
<accession>A0A0G9MRD7</accession>
<evidence type="ECO:0000256" key="2">
    <source>
        <dbReference type="ARBA" id="ARBA00022676"/>
    </source>
</evidence>
<sequence>MTAQPASPALSVAMSVYNGARFLAPAIESVLAQSFTDFEFLILDDGSGDGTAAILADYAARDARIRPIIRENRGLIASLNQLLDEARSPLVARMDADDICLPDRFAKQVAFLSAHPDHSVVGCWAEDIDEDGRAWPVQHPDHPLMHTEMEEALREGRSVLVHPAVMYRRDLVRRVGGYHAAFRHCEDFDLWLRLANQTKMANLPERLLRYRHYAGQVSKRHATEQAVGAAIAREAWRVRGEGKADPTASLDTLPPIEELDMLFGESGVAQRVRGRAAFGLLHSRSALTGDGLDLIIRHVREGGAREGLWRTAARLVRFGQPLRAARLSAALLAA</sequence>
<dbReference type="GO" id="GO:0016757">
    <property type="term" value="F:glycosyltransferase activity"/>
    <property type="evidence" value="ECO:0007669"/>
    <property type="project" value="UniProtKB-KW"/>
</dbReference>
<comment type="similarity">
    <text evidence="1">Belongs to the glycosyltransferase 2 family.</text>
</comment>
<evidence type="ECO:0000256" key="1">
    <source>
        <dbReference type="ARBA" id="ARBA00006739"/>
    </source>
</evidence>
<dbReference type="OrthoDB" id="9813349at2"/>
<dbReference type="Gene3D" id="3.90.550.10">
    <property type="entry name" value="Spore Coat Polysaccharide Biosynthesis Protein SpsA, Chain A"/>
    <property type="match status" value="1"/>
</dbReference>
<dbReference type="STRING" id="502682.BMF35_a1105"/>
<dbReference type="PATRIC" id="fig|502682.8.peg.2142"/>
<evidence type="ECO:0000256" key="3">
    <source>
        <dbReference type="ARBA" id="ARBA00022679"/>
    </source>
</evidence>
<dbReference type="InterPro" id="IPR029044">
    <property type="entry name" value="Nucleotide-diphossugar_trans"/>
</dbReference>
<dbReference type="RefSeq" id="WP_047007234.1">
    <property type="nucleotide sequence ID" value="NZ_CP018097.1"/>
</dbReference>
<dbReference type="AlphaFoldDB" id="A0A0G9MRD7"/>
<evidence type="ECO:0000313" key="5">
    <source>
        <dbReference type="EMBL" id="KLE31883.1"/>
    </source>
</evidence>
<dbReference type="InterPro" id="IPR001173">
    <property type="entry name" value="Glyco_trans_2-like"/>
</dbReference>
<evidence type="ECO:0000313" key="6">
    <source>
        <dbReference type="Proteomes" id="UP000053070"/>
    </source>
</evidence>
<dbReference type="EMBL" id="LBHC01000002">
    <property type="protein sequence ID" value="KLE31883.1"/>
    <property type="molecule type" value="Genomic_DNA"/>
</dbReference>
<organism evidence="5 6">
    <name type="scientific">Aurantiacibacter gangjinensis</name>
    <dbReference type="NCBI Taxonomy" id="502682"/>
    <lineage>
        <taxon>Bacteria</taxon>
        <taxon>Pseudomonadati</taxon>
        <taxon>Pseudomonadota</taxon>
        <taxon>Alphaproteobacteria</taxon>
        <taxon>Sphingomonadales</taxon>
        <taxon>Erythrobacteraceae</taxon>
        <taxon>Aurantiacibacter</taxon>
    </lineage>
</organism>
<dbReference type="Proteomes" id="UP000053070">
    <property type="component" value="Unassembled WGS sequence"/>
</dbReference>
<dbReference type="InterPro" id="IPR050834">
    <property type="entry name" value="Glycosyltransf_2"/>
</dbReference>
<keyword evidence="3 5" id="KW-0808">Transferase</keyword>
<dbReference type="Pfam" id="PF00535">
    <property type="entry name" value="Glycos_transf_2"/>
    <property type="match status" value="1"/>
</dbReference>
<keyword evidence="6" id="KW-1185">Reference proteome</keyword>
<dbReference type="SUPFAM" id="SSF53448">
    <property type="entry name" value="Nucleotide-diphospho-sugar transferases"/>
    <property type="match status" value="1"/>
</dbReference>
<feature type="domain" description="Glycosyltransferase 2-like" evidence="4">
    <location>
        <begin position="11"/>
        <end position="175"/>
    </location>
</feature>